<evidence type="ECO:0000313" key="2">
    <source>
        <dbReference type="Proteomes" id="UP000315369"/>
    </source>
</evidence>
<dbReference type="AlphaFoldDB" id="A0A540WLN4"/>
<comment type="caution">
    <text evidence="1">The sequence shown here is derived from an EMBL/GenBank/DDBJ whole genome shotgun (WGS) entry which is preliminary data.</text>
</comment>
<reference evidence="1 2" key="1">
    <citation type="submission" date="2019-06" db="EMBL/GenBank/DDBJ databases">
        <authorList>
            <person name="Livingstone P."/>
            <person name="Whitworth D."/>
        </authorList>
    </citation>
    <scope>NUCLEOTIDE SEQUENCE [LARGE SCALE GENOMIC DNA]</scope>
    <source>
        <strain evidence="1 2">AM401</strain>
    </source>
</reference>
<dbReference type="EMBL" id="VIFM01000297">
    <property type="protein sequence ID" value="TQF09919.1"/>
    <property type="molecule type" value="Genomic_DNA"/>
</dbReference>
<dbReference type="Proteomes" id="UP000315369">
    <property type="component" value="Unassembled WGS sequence"/>
</dbReference>
<dbReference type="RefSeq" id="WP_141648277.1">
    <property type="nucleotide sequence ID" value="NZ_VIFM01000297.1"/>
</dbReference>
<name>A0A540WLN4_9BACT</name>
<accession>A0A540WLN4</accession>
<gene>
    <name evidence="1" type="ORF">FJV41_42160</name>
</gene>
<organism evidence="1 2">
    <name type="scientific">Myxococcus llanfairpwllgwyngyllgogerychwyrndrobwllllantysiliogogogochensis</name>
    <dbReference type="NCBI Taxonomy" id="2590453"/>
    <lineage>
        <taxon>Bacteria</taxon>
        <taxon>Pseudomonadati</taxon>
        <taxon>Myxococcota</taxon>
        <taxon>Myxococcia</taxon>
        <taxon>Myxococcales</taxon>
        <taxon>Cystobacterineae</taxon>
        <taxon>Myxococcaceae</taxon>
        <taxon>Myxococcus</taxon>
    </lineage>
</organism>
<evidence type="ECO:0000313" key="1">
    <source>
        <dbReference type="EMBL" id="TQF09919.1"/>
    </source>
</evidence>
<proteinExistence type="predicted"/>
<evidence type="ECO:0008006" key="3">
    <source>
        <dbReference type="Google" id="ProtNLM"/>
    </source>
</evidence>
<sequence length="139" mass="15162">MTRVLAALLLTLSGGCSYLGYHKRERAERVPSAEGERVEFPDSFEGAIDMKGPLVAALEIAMNEFLPPGAKVEARGGSEVIANCLSRRSTYDVLAMAYGDGLFYVSFSPRVERCGLADEILDGGAEYIVDSRGRVVRRR</sequence>
<dbReference type="PROSITE" id="PS51257">
    <property type="entry name" value="PROKAR_LIPOPROTEIN"/>
    <property type="match status" value="1"/>
</dbReference>
<keyword evidence="2" id="KW-1185">Reference proteome</keyword>
<dbReference type="OrthoDB" id="5514263at2"/>
<protein>
    <recommendedName>
        <fullName evidence="3">Lipoprotein</fullName>
    </recommendedName>
</protein>